<dbReference type="SUPFAM" id="SSF54768">
    <property type="entry name" value="dsRNA-binding domain-like"/>
    <property type="match status" value="2"/>
</dbReference>
<dbReference type="Pfam" id="PF20965">
    <property type="entry name" value="DZF_C"/>
    <property type="match status" value="1"/>
</dbReference>
<keyword evidence="7" id="KW-0744">Spermatogenesis</keyword>
<dbReference type="InterPro" id="IPR043519">
    <property type="entry name" value="NT_sf"/>
</dbReference>
<dbReference type="CTD" id="55342"/>
<feature type="compositionally biased region" description="Acidic residues" evidence="11">
    <location>
        <begin position="172"/>
        <end position="212"/>
    </location>
</feature>
<dbReference type="CDD" id="cd19909">
    <property type="entry name" value="DSRM_STRBP_rpt1"/>
    <property type="match status" value="1"/>
</dbReference>
<dbReference type="GeneID" id="127370959"/>
<comment type="subcellular location">
    <subcellularLocation>
        <location evidence="1">Cytoplasm</location>
    </subcellularLocation>
</comment>
<keyword evidence="5" id="KW-0677">Repeat</keyword>
<feature type="compositionally biased region" description="Low complexity" evidence="11">
    <location>
        <begin position="525"/>
        <end position="541"/>
    </location>
</feature>
<dbReference type="InterPro" id="IPR044472">
    <property type="entry name" value="STRBP_DSRM_1"/>
</dbReference>
<dbReference type="SMART" id="SM00358">
    <property type="entry name" value="DSRM"/>
    <property type="match status" value="2"/>
</dbReference>
<protein>
    <recommendedName>
        <fullName evidence="2">Spermatid perinuclear RNA-binding protein</fullName>
    </recommendedName>
</protein>
<dbReference type="GeneTree" id="ENSGT00940000154687"/>
<dbReference type="PROSITE" id="PS51703">
    <property type="entry name" value="DZF"/>
    <property type="match status" value="1"/>
</dbReference>
<feature type="compositionally biased region" description="Acidic residues" evidence="11">
    <location>
        <begin position="53"/>
        <end position="71"/>
    </location>
</feature>
<dbReference type="FunFam" id="1.10.1410.40:FF:000001">
    <property type="entry name" value="interleukin enhancer-binding factor 3 isoform X1"/>
    <property type="match status" value="1"/>
</dbReference>
<dbReference type="FunFam" id="3.30.160.20:FF:000006">
    <property type="entry name" value="interleukin enhancer-binding factor 3 isoform X2"/>
    <property type="match status" value="1"/>
</dbReference>
<dbReference type="GO" id="GO:0003725">
    <property type="term" value="F:double-stranded RNA binding"/>
    <property type="evidence" value="ECO:0007669"/>
    <property type="project" value="TreeGrafter"/>
</dbReference>
<feature type="region of interest" description="Disordered" evidence="11">
    <location>
        <begin position="40"/>
        <end position="78"/>
    </location>
</feature>
<dbReference type="Proteomes" id="UP000694389">
    <property type="component" value="Unassembled WGS sequence"/>
</dbReference>
<dbReference type="InterPro" id="IPR049402">
    <property type="entry name" value="DZF_dom_C"/>
</dbReference>
<evidence type="ECO:0000256" key="6">
    <source>
        <dbReference type="ARBA" id="ARBA00022782"/>
    </source>
</evidence>
<evidence type="ECO:0000259" key="12">
    <source>
        <dbReference type="PROSITE" id="PS50137"/>
    </source>
</evidence>
<evidence type="ECO:0000256" key="9">
    <source>
        <dbReference type="ARBA" id="ARBA00023125"/>
    </source>
</evidence>
<dbReference type="RefSeq" id="XP_051269453.1">
    <property type="nucleotide sequence ID" value="XM_051413493.1"/>
</dbReference>
<organism evidence="14 15">
    <name type="scientific">Dicentrarchus labrax</name>
    <name type="common">European seabass</name>
    <name type="synonym">Morone labrax</name>
    <dbReference type="NCBI Taxonomy" id="13489"/>
    <lineage>
        <taxon>Eukaryota</taxon>
        <taxon>Metazoa</taxon>
        <taxon>Chordata</taxon>
        <taxon>Craniata</taxon>
        <taxon>Vertebrata</taxon>
        <taxon>Euteleostomi</taxon>
        <taxon>Actinopterygii</taxon>
        <taxon>Neopterygii</taxon>
        <taxon>Teleostei</taxon>
        <taxon>Neoteleostei</taxon>
        <taxon>Acanthomorphata</taxon>
        <taxon>Eupercaria</taxon>
        <taxon>Moronidae</taxon>
        <taxon>Dicentrarchus</taxon>
    </lineage>
</organism>
<dbReference type="GO" id="GO:0003727">
    <property type="term" value="F:single-stranded RNA binding"/>
    <property type="evidence" value="ECO:0007669"/>
    <property type="project" value="TreeGrafter"/>
</dbReference>
<keyword evidence="4" id="KW-0963">Cytoplasm</keyword>
<evidence type="ECO:0000256" key="2">
    <source>
        <dbReference type="ARBA" id="ARBA00022368"/>
    </source>
</evidence>
<evidence type="ECO:0000256" key="5">
    <source>
        <dbReference type="ARBA" id="ARBA00022737"/>
    </source>
</evidence>
<evidence type="ECO:0000313" key="14">
    <source>
        <dbReference type="Ensembl" id="ENSDLAP00005064395.1"/>
    </source>
</evidence>
<dbReference type="InterPro" id="IPR006561">
    <property type="entry name" value="DZF_dom"/>
</dbReference>
<evidence type="ECO:0000256" key="1">
    <source>
        <dbReference type="ARBA" id="ARBA00004496"/>
    </source>
</evidence>
<dbReference type="GO" id="GO:0007283">
    <property type="term" value="P:spermatogenesis"/>
    <property type="evidence" value="ECO:0007669"/>
    <property type="project" value="UniProtKB-KW"/>
</dbReference>
<dbReference type="GO" id="GO:0071011">
    <property type="term" value="C:precatalytic spliceosome"/>
    <property type="evidence" value="ECO:0007669"/>
    <property type="project" value="TreeGrafter"/>
</dbReference>
<dbReference type="FunFam" id="3.30.160.20:FF:000008">
    <property type="entry name" value="interleukin enhancer-binding factor 3 isoform X2"/>
    <property type="match status" value="1"/>
</dbReference>
<dbReference type="CDD" id="cd19911">
    <property type="entry name" value="DSRM_STRBP_rpt2"/>
    <property type="match status" value="1"/>
</dbReference>
<dbReference type="InterPro" id="IPR049401">
    <property type="entry name" value="DZF_dom_N"/>
</dbReference>
<keyword evidence="6" id="KW-0221">Differentiation</keyword>
<feature type="domain" description="DZF" evidence="13">
    <location>
        <begin position="1"/>
        <end position="406"/>
    </location>
</feature>
<dbReference type="Pfam" id="PF07528">
    <property type="entry name" value="DZF_N"/>
    <property type="match status" value="1"/>
</dbReference>
<name>A0A8P4FVG3_DICLA</name>
<dbReference type="Pfam" id="PF00035">
    <property type="entry name" value="dsrm"/>
    <property type="match status" value="2"/>
</dbReference>
<dbReference type="Gene3D" id="1.10.1410.40">
    <property type="match status" value="1"/>
</dbReference>
<gene>
    <name evidence="14" type="primary">strbp</name>
</gene>
<proteinExistence type="predicted"/>
<evidence type="ECO:0000256" key="8">
    <source>
        <dbReference type="ARBA" id="ARBA00022884"/>
    </source>
</evidence>
<sequence length="727" mass="79289">MAKHSTIYPSSQELEAVQTLVSTVECALKHVSDWLDQSIGDVNSQVNTQPADSTEDDDPDDEPSDETEDSSDSYRESNSGGVLCGVMRIGLVAKGLLIKGDMDLELVLMCRDKPTQTLLDTVCHNLPTQIEKLTEEKYEVTSSLPEAAILVQTTTEPKLTLKITLTSPAMREDEEEEEEEEGELENGEEGQEVEEEEEEEEDEEEVKEEEEEQEKKNGRVLGAAAQRVEAEEEEGEVLDRHRCLLALAALRHAKWFQARVNGLKSCVIVLRILRDMCNRHPIWEPLKGWPLELICEKAIATCNRPLGAGEALRRVMECLASGILLPGGPGLHDPCEKEPTNTLANMTDQQAEAITYSAQHALRLMAFGQIYKVLEMEPLPSNKPSQKYPWSDKEGLGLKRPYEDGAMDDKDLIKKMKRNLRKVLDSKAIDSNQPMNALMRLNQIRPGLQYRLLSQSGPVHAPVFTMSVDLDGTIYEASGSSKKTAKLHVAVKVLQAMGYPTGFDSDLDPMSSDEKSDGEGKSETSSHTSNNPTHSSDSSNTLEVRTQGPILTASGKNPVMELNEKRRGLKYELISESGGSHDKRFVMEVEVDGQKFRGAGPNKKVAKASAALAALEKLFSGPNAAANKKKKILPQTKGALAAAAAASAVAAQVARGRGRAALARGAFVSAAAPGYVTPGFGTPYGYSPAAAAAPAYGGLFIDNPFYQPRTLAPFIIHLGPQDLFSDF</sequence>
<dbReference type="InterPro" id="IPR014720">
    <property type="entry name" value="dsRBD_dom"/>
</dbReference>
<feature type="region of interest" description="Disordered" evidence="11">
    <location>
        <begin position="163"/>
        <end position="220"/>
    </location>
</feature>
<evidence type="ECO:0000256" key="3">
    <source>
        <dbReference type="ARBA" id="ARBA00022473"/>
    </source>
</evidence>
<dbReference type="PANTHER" id="PTHR45762:SF1">
    <property type="entry name" value="SPERMATID PERINUCLEAR RNA-BINDING PROTEIN"/>
    <property type="match status" value="1"/>
</dbReference>
<dbReference type="AlphaFoldDB" id="A0A8P4FVG3"/>
<evidence type="ECO:0000256" key="11">
    <source>
        <dbReference type="SAM" id="MobiDB-lite"/>
    </source>
</evidence>
<keyword evidence="3" id="KW-0217">Developmental protein</keyword>
<dbReference type="Gene3D" id="3.30.160.20">
    <property type="match status" value="2"/>
</dbReference>
<dbReference type="Gene3D" id="3.30.460.10">
    <property type="entry name" value="Beta Polymerase, domain 2"/>
    <property type="match status" value="2"/>
</dbReference>
<evidence type="ECO:0000313" key="15">
    <source>
        <dbReference type="Proteomes" id="UP000694389"/>
    </source>
</evidence>
<reference evidence="14" key="1">
    <citation type="submission" date="2025-08" db="UniProtKB">
        <authorList>
            <consortium name="Ensembl"/>
        </authorList>
    </citation>
    <scope>IDENTIFICATION</scope>
</reference>
<dbReference type="PROSITE" id="PS50137">
    <property type="entry name" value="DS_RBD"/>
    <property type="match status" value="2"/>
</dbReference>
<feature type="region of interest" description="Disordered" evidence="11">
    <location>
        <begin position="502"/>
        <end position="543"/>
    </location>
</feature>
<accession>A0A8P4FVG3</accession>
<dbReference type="Ensembl" id="ENSDLAT00005078265.1">
    <property type="protein sequence ID" value="ENSDLAP00005064395.1"/>
    <property type="gene ID" value="ENSDLAG00005024359.2"/>
</dbReference>
<dbReference type="GO" id="GO:0030154">
    <property type="term" value="P:cell differentiation"/>
    <property type="evidence" value="ECO:0007669"/>
    <property type="project" value="UniProtKB-KW"/>
</dbReference>
<dbReference type="PANTHER" id="PTHR45762">
    <property type="entry name" value="ZINC FINGER RNA-BINDING PROTEIN"/>
    <property type="match status" value="1"/>
</dbReference>
<dbReference type="GO" id="GO:0003677">
    <property type="term" value="F:DNA binding"/>
    <property type="evidence" value="ECO:0007669"/>
    <property type="project" value="UniProtKB-KW"/>
</dbReference>
<keyword evidence="9" id="KW-0238">DNA-binding</keyword>
<keyword evidence="15" id="KW-1185">Reference proteome</keyword>
<feature type="domain" description="DRBM" evidence="12">
    <location>
        <begin position="433"/>
        <end position="499"/>
    </location>
</feature>
<evidence type="ECO:0000256" key="7">
    <source>
        <dbReference type="ARBA" id="ARBA00022871"/>
    </source>
</evidence>
<evidence type="ECO:0000259" key="13">
    <source>
        <dbReference type="PROSITE" id="PS51703"/>
    </source>
</evidence>
<keyword evidence="8 10" id="KW-0694">RNA-binding</keyword>
<feature type="compositionally biased region" description="Polar residues" evidence="11">
    <location>
        <begin position="40"/>
        <end position="51"/>
    </location>
</feature>
<evidence type="ECO:0000256" key="4">
    <source>
        <dbReference type="ARBA" id="ARBA00022490"/>
    </source>
</evidence>
<dbReference type="GO" id="GO:0005737">
    <property type="term" value="C:cytoplasm"/>
    <property type="evidence" value="ECO:0007669"/>
    <property type="project" value="UniProtKB-SubCell"/>
</dbReference>
<feature type="domain" description="DRBM" evidence="12">
    <location>
        <begin position="554"/>
        <end position="620"/>
    </location>
</feature>
<feature type="compositionally biased region" description="Basic and acidic residues" evidence="11">
    <location>
        <begin position="512"/>
        <end position="524"/>
    </location>
</feature>
<dbReference type="SMART" id="SM00572">
    <property type="entry name" value="DZF"/>
    <property type="match status" value="1"/>
</dbReference>
<evidence type="ECO:0000256" key="10">
    <source>
        <dbReference type="PROSITE-ProRule" id="PRU00266"/>
    </source>
</evidence>
<reference evidence="14" key="2">
    <citation type="submission" date="2025-09" db="UniProtKB">
        <authorList>
            <consortium name="Ensembl"/>
        </authorList>
    </citation>
    <scope>IDENTIFICATION</scope>
</reference>